<sequence length="133" mass="15881">MLNFKKIRLMTKLAVYENKEGKEDIYLSKYYKQDYVRLQVIKSIISATIGYILIIMMIGFYRMEHLIKKAVSLQYKTIGGYILGFYIIIITIYGLGSYLGYSMKYDASRKKLARYFKLLKRMEKIYKESTHEY</sequence>
<dbReference type="RefSeq" id="WP_058258824.1">
    <property type="nucleotide sequence ID" value="NZ_LN879430.1"/>
</dbReference>
<keyword evidence="1" id="KW-0472">Membrane</keyword>
<keyword evidence="3" id="KW-1185">Reference proteome</keyword>
<feature type="transmembrane region" description="Helical" evidence="1">
    <location>
        <begin position="40"/>
        <end position="61"/>
    </location>
</feature>
<organism evidence="2 3">
    <name type="scientific">Herbinix luporum</name>
    <dbReference type="NCBI Taxonomy" id="1679721"/>
    <lineage>
        <taxon>Bacteria</taxon>
        <taxon>Bacillati</taxon>
        <taxon>Bacillota</taxon>
        <taxon>Clostridia</taxon>
        <taxon>Lachnospirales</taxon>
        <taxon>Lachnospiraceae</taxon>
        <taxon>Herbinix</taxon>
    </lineage>
</organism>
<feature type="transmembrane region" description="Helical" evidence="1">
    <location>
        <begin position="81"/>
        <end position="101"/>
    </location>
</feature>
<accession>A0A0K8J7R3</accession>
<evidence type="ECO:0000313" key="2">
    <source>
        <dbReference type="EMBL" id="CUH93590.1"/>
    </source>
</evidence>
<dbReference type="KEGG" id="hsd:SD1D_2054"/>
<protein>
    <submittedName>
        <fullName evidence="2">Uncharacterized protein</fullName>
    </submittedName>
</protein>
<dbReference type="EMBL" id="LN879430">
    <property type="protein sequence ID" value="CUH93590.1"/>
    <property type="molecule type" value="Genomic_DNA"/>
</dbReference>
<keyword evidence="1" id="KW-0812">Transmembrane</keyword>
<dbReference type="Proteomes" id="UP000196053">
    <property type="component" value="Chromosome I"/>
</dbReference>
<dbReference type="AlphaFoldDB" id="A0A0K8J7R3"/>
<name>A0A0K8J7R3_9FIRM</name>
<proteinExistence type="predicted"/>
<reference evidence="3" key="1">
    <citation type="submission" date="2015-09" db="EMBL/GenBank/DDBJ databases">
        <authorList>
            <person name="Wibberg D."/>
        </authorList>
    </citation>
    <scope>NUCLEOTIDE SEQUENCE [LARGE SCALE GENOMIC DNA]</scope>
    <source>
        <strain evidence="3">SD1D</strain>
    </source>
</reference>
<gene>
    <name evidence="2" type="ORF">SD1D_2054</name>
</gene>
<evidence type="ECO:0000313" key="3">
    <source>
        <dbReference type="Proteomes" id="UP000196053"/>
    </source>
</evidence>
<evidence type="ECO:0000256" key="1">
    <source>
        <dbReference type="SAM" id="Phobius"/>
    </source>
</evidence>
<keyword evidence="1" id="KW-1133">Transmembrane helix</keyword>